<sequence>MAEEYESFDFGFSLVGADEVEGSQSDAEERTKEISTQAATAVSKELTDDVKSIISKVNAVLSLVDKDEDDSGWDLKSEQWNRVEEKVDKILTMQSQELATALADQGSSIRAVIDEVEERKSEISKKLKVNMLAVEKLIIPMLKGLMANPEREYIKWPGRGPIIQKQIDKILALTRLEDK</sequence>
<gene>
    <name evidence="1" type="ORF">METZ01_LOCUS429219</name>
</gene>
<dbReference type="AlphaFoldDB" id="A0A382Y0H7"/>
<name>A0A382Y0H7_9ZZZZ</name>
<accession>A0A382Y0H7</accession>
<proteinExistence type="predicted"/>
<protein>
    <submittedName>
        <fullName evidence="1">Uncharacterized protein</fullName>
    </submittedName>
</protein>
<dbReference type="EMBL" id="UINC01171678">
    <property type="protein sequence ID" value="SVD76365.1"/>
    <property type="molecule type" value="Genomic_DNA"/>
</dbReference>
<organism evidence="1">
    <name type="scientific">marine metagenome</name>
    <dbReference type="NCBI Taxonomy" id="408172"/>
    <lineage>
        <taxon>unclassified sequences</taxon>
        <taxon>metagenomes</taxon>
        <taxon>ecological metagenomes</taxon>
    </lineage>
</organism>
<evidence type="ECO:0000313" key="1">
    <source>
        <dbReference type="EMBL" id="SVD76365.1"/>
    </source>
</evidence>
<reference evidence="1" key="1">
    <citation type="submission" date="2018-05" db="EMBL/GenBank/DDBJ databases">
        <authorList>
            <person name="Lanie J.A."/>
            <person name="Ng W.-L."/>
            <person name="Kazmierczak K.M."/>
            <person name="Andrzejewski T.M."/>
            <person name="Davidsen T.M."/>
            <person name="Wayne K.J."/>
            <person name="Tettelin H."/>
            <person name="Glass J.I."/>
            <person name="Rusch D."/>
            <person name="Podicherti R."/>
            <person name="Tsui H.-C.T."/>
            <person name="Winkler M.E."/>
        </authorList>
    </citation>
    <scope>NUCLEOTIDE SEQUENCE</scope>
</reference>